<comment type="caution">
    <text evidence="2">The sequence shown here is derived from an EMBL/GenBank/DDBJ whole genome shotgun (WGS) entry which is preliminary data.</text>
</comment>
<keyword evidence="1" id="KW-0472">Membrane</keyword>
<protein>
    <submittedName>
        <fullName evidence="2">Uncharacterized protein</fullName>
    </submittedName>
</protein>
<evidence type="ECO:0000313" key="3">
    <source>
        <dbReference type="Proteomes" id="UP000600365"/>
    </source>
</evidence>
<keyword evidence="1" id="KW-0812">Transmembrane</keyword>
<gene>
    <name evidence="2" type="ORF">GCM10011579_093910</name>
</gene>
<keyword evidence="1" id="KW-1133">Transmembrane helix</keyword>
<dbReference type="EMBL" id="BMMM01000030">
    <property type="protein sequence ID" value="GGN94442.1"/>
    <property type="molecule type" value="Genomic_DNA"/>
</dbReference>
<evidence type="ECO:0000313" key="2">
    <source>
        <dbReference type="EMBL" id="GGN94442.1"/>
    </source>
</evidence>
<feature type="transmembrane region" description="Helical" evidence="1">
    <location>
        <begin position="133"/>
        <end position="152"/>
    </location>
</feature>
<feature type="transmembrane region" description="Helical" evidence="1">
    <location>
        <begin position="47"/>
        <end position="66"/>
    </location>
</feature>
<dbReference type="Proteomes" id="UP000600365">
    <property type="component" value="Unassembled WGS sequence"/>
</dbReference>
<name>A0A917YFB0_9ACTN</name>
<dbReference type="AlphaFoldDB" id="A0A917YFB0"/>
<sequence length="180" mass="19180">MYQEICVSYRAIDDFRAKLLSLLPVVSGVGVGLLLGKDPGDPEPIWLPVGVFGSVVTLGLFAYELYGIRKCGGLIAAGRRIELTWNFPGQFDGRPHALGGLINEPFAAALVYPAVLAGWAYLALAGWSERGAVIVVAVLFGALFLPGSLLCIRMHLRDMREREAEAARRSAADPASGGAP</sequence>
<reference evidence="2 3" key="1">
    <citation type="journal article" date="2014" name="Int. J. Syst. Evol. Microbiol.">
        <title>Complete genome sequence of Corynebacterium casei LMG S-19264T (=DSM 44701T), isolated from a smear-ripened cheese.</title>
        <authorList>
            <consortium name="US DOE Joint Genome Institute (JGI-PGF)"/>
            <person name="Walter F."/>
            <person name="Albersmeier A."/>
            <person name="Kalinowski J."/>
            <person name="Ruckert C."/>
        </authorList>
    </citation>
    <scope>NUCLEOTIDE SEQUENCE [LARGE SCALE GENOMIC DNA]</scope>
    <source>
        <strain evidence="2 3">CGMCC 4.7111</strain>
    </source>
</reference>
<evidence type="ECO:0000256" key="1">
    <source>
        <dbReference type="SAM" id="Phobius"/>
    </source>
</evidence>
<keyword evidence="3" id="KW-1185">Reference proteome</keyword>
<proteinExistence type="predicted"/>
<feature type="transmembrane region" description="Helical" evidence="1">
    <location>
        <begin position="106"/>
        <end position="127"/>
    </location>
</feature>
<organism evidence="2 3">
    <name type="scientific">Streptomyces albiflavescens</name>
    <dbReference type="NCBI Taxonomy" id="1623582"/>
    <lineage>
        <taxon>Bacteria</taxon>
        <taxon>Bacillati</taxon>
        <taxon>Actinomycetota</taxon>
        <taxon>Actinomycetes</taxon>
        <taxon>Kitasatosporales</taxon>
        <taxon>Streptomycetaceae</taxon>
        <taxon>Streptomyces</taxon>
    </lineage>
</organism>
<feature type="transmembrane region" description="Helical" evidence="1">
    <location>
        <begin position="19"/>
        <end position="35"/>
    </location>
</feature>
<accession>A0A917YFB0</accession>